<dbReference type="OMA" id="EVECVYW"/>
<dbReference type="Gene3D" id="2.60.220.50">
    <property type="match status" value="1"/>
</dbReference>
<feature type="domain" description="GAIN-B" evidence="9">
    <location>
        <begin position="1"/>
        <end position="135"/>
    </location>
</feature>
<dbReference type="InterPro" id="IPR000832">
    <property type="entry name" value="GPCR_2_secretin-like"/>
</dbReference>
<dbReference type="SMART" id="SM00303">
    <property type="entry name" value="GPS"/>
    <property type="match status" value="1"/>
</dbReference>
<reference evidence="11" key="2">
    <citation type="submission" date="2025-09" db="UniProtKB">
        <authorList>
            <consortium name="Ensembl"/>
        </authorList>
    </citation>
    <scope>IDENTIFICATION</scope>
</reference>
<evidence type="ECO:0000256" key="8">
    <source>
        <dbReference type="SAM" id="Phobius"/>
    </source>
</evidence>
<dbReference type="InterPro" id="IPR017983">
    <property type="entry name" value="GPCR_2_secretin-like_CS"/>
</dbReference>
<dbReference type="PRINTS" id="PR00249">
    <property type="entry name" value="GPCRSECRETIN"/>
</dbReference>
<feature type="transmembrane region" description="Helical" evidence="8">
    <location>
        <begin position="182"/>
        <end position="199"/>
    </location>
</feature>
<keyword evidence="2 8" id="KW-0812">Transmembrane</keyword>
<evidence type="ECO:0000256" key="1">
    <source>
        <dbReference type="ARBA" id="ARBA00004141"/>
    </source>
</evidence>
<dbReference type="PROSITE" id="PS00650">
    <property type="entry name" value="G_PROTEIN_RECEP_F2_2"/>
    <property type="match status" value="1"/>
</dbReference>
<keyword evidence="12" id="KW-1185">Reference proteome</keyword>
<feature type="domain" description="G-protein coupled receptors family 2 profile 2" evidence="10">
    <location>
        <begin position="146"/>
        <end position="394"/>
    </location>
</feature>
<dbReference type="GO" id="GO:0005886">
    <property type="term" value="C:plasma membrane"/>
    <property type="evidence" value="ECO:0007669"/>
    <property type="project" value="TreeGrafter"/>
</dbReference>
<evidence type="ECO:0000313" key="12">
    <source>
        <dbReference type="Proteomes" id="UP000472277"/>
    </source>
</evidence>
<dbReference type="PANTHER" id="PTHR12011">
    <property type="entry name" value="ADHESION G-PROTEIN COUPLED RECEPTOR"/>
    <property type="match status" value="1"/>
</dbReference>
<keyword evidence="3" id="KW-0732">Signal</keyword>
<dbReference type="Proteomes" id="UP000472277">
    <property type="component" value="Chromosome 13"/>
</dbReference>
<dbReference type="InParanoid" id="A0A674CU00"/>
<dbReference type="GO" id="GO:0007166">
    <property type="term" value="P:cell surface receptor signaling pathway"/>
    <property type="evidence" value="ECO:0007669"/>
    <property type="project" value="InterPro"/>
</dbReference>
<keyword evidence="4 8" id="KW-1133">Transmembrane helix</keyword>
<evidence type="ECO:0000256" key="7">
    <source>
        <dbReference type="SAM" id="MobiDB-lite"/>
    </source>
</evidence>
<reference evidence="11" key="1">
    <citation type="submission" date="2025-08" db="UniProtKB">
        <authorList>
            <consortium name="Ensembl"/>
        </authorList>
    </citation>
    <scope>IDENTIFICATION</scope>
</reference>
<dbReference type="GO" id="GO:0007189">
    <property type="term" value="P:adenylate cyclase-activating G protein-coupled receptor signaling pathway"/>
    <property type="evidence" value="ECO:0007669"/>
    <property type="project" value="TreeGrafter"/>
</dbReference>
<evidence type="ECO:0000256" key="2">
    <source>
        <dbReference type="ARBA" id="ARBA00022692"/>
    </source>
</evidence>
<dbReference type="PROSITE" id="PS50221">
    <property type="entry name" value="GAIN_B"/>
    <property type="match status" value="1"/>
</dbReference>
<dbReference type="Gene3D" id="1.20.1070.10">
    <property type="entry name" value="Rhodopsin 7-helix transmembrane proteins"/>
    <property type="match status" value="1"/>
</dbReference>
<evidence type="ECO:0000256" key="3">
    <source>
        <dbReference type="ARBA" id="ARBA00022729"/>
    </source>
</evidence>
<dbReference type="Ensembl" id="ENSSTUT00000092547.1">
    <property type="protein sequence ID" value="ENSSTUP00000086939.1"/>
    <property type="gene ID" value="ENSSTUG00000038290.1"/>
</dbReference>
<dbReference type="GeneTree" id="ENSGT00940000156341"/>
<dbReference type="InterPro" id="IPR000203">
    <property type="entry name" value="GPS"/>
</dbReference>
<accession>A0A674CU00</accession>
<dbReference type="SUPFAM" id="SSF81321">
    <property type="entry name" value="Family A G protein-coupled receptor-like"/>
    <property type="match status" value="1"/>
</dbReference>
<evidence type="ECO:0000256" key="5">
    <source>
        <dbReference type="ARBA" id="ARBA00023136"/>
    </source>
</evidence>
<feature type="compositionally biased region" description="Polar residues" evidence="7">
    <location>
        <begin position="442"/>
        <end position="474"/>
    </location>
</feature>
<sequence>TFLSRPCDGTVASISLPQSLHNFFPQGNKNKRVQFHFYEWLDDPATNWTLNSYVVSASVNNSNVSNLRDPVVVTLRHLKPKEVECVYWDFQKNNGSGGWDSNGCETLPSISAYQTTCQCYHLTHFGVLLVSHLCCRLRETKDISILTVISYLGCGVSSIFLGISLLTYVVFEKLRSDYPSKILINLSVALLGLNLVFLLDSWLSSFGSYGLCISTAATLHYFLLASFTWMGLEAVHMYFALVKVFNVYVPLYIHKFCALGWGIPLVIFITSMLLIISLSLSPTPFLSCWIQSYVFFYITVVSFVLLVLVFNVVVFIVVLVQIRHMQTNKPAATGNKRCAMHDLRAVASLTFLLGLTWPIAFFTWGPVRVPMLYLFSVLNSLQGFFIFVFYCLMKENVRKQWRIHLCCGRFRLNDYSDWSRSMAMGSKAKQNQLVHRSPSVKSVNTSSRKISDDSTTASCSSGTPYQQGAESTVAPSWGLV</sequence>
<feature type="transmembrane region" description="Helical" evidence="8">
    <location>
        <begin position="260"/>
        <end position="281"/>
    </location>
</feature>
<feature type="transmembrane region" description="Helical" evidence="8">
    <location>
        <begin position="235"/>
        <end position="253"/>
    </location>
</feature>
<organism evidence="11 12">
    <name type="scientific">Salmo trutta</name>
    <name type="common">Brown trout</name>
    <dbReference type="NCBI Taxonomy" id="8032"/>
    <lineage>
        <taxon>Eukaryota</taxon>
        <taxon>Metazoa</taxon>
        <taxon>Chordata</taxon>
        <taxon>Craniata</taxon>
        <taxon>Vertebrata</taxon>
        <taxon>Euteleostomi</taxon>
        <taxon>Actinopterygii</taxon>
        <taxon>Neopterygii</taxon>
        <taxon>Teleostei</taxon>
        <taxon>Protacanthopterygii</taxon>
        <taxon>Salmoniformes</taxon>
        <taxon>Salmonidae</taxon>
        <taxon>Salmoninae</taxon>
        <taxon>Salmo</taxon>
    </lineage>
</organism>
<comment type="subcellular location">
    <subcellularLocation>
        <location evidence="1">Membrane</location>
        <topology evidence="1">Multi-pass membrane protein</topology>
    </subcellularLocation>
</comment>
<dbReference type="InterPro" id="IPR046338">
    <property type="entry name" value="GAIN_dom_sf"/>
</dbReference>
<evidence type="ECO:0000256" key="6">
    <source>
        <dbReference type="ARBA" id="ARBA00023157"/>
    </source>
</evidence>
<evidence type="ECO:0000313" key="11">
    <source>
        <dbReference type="Ensembl" id="ENSSTUP00000086939.1"/>
    </source>
</evidence>
<evidence type="ECO:0000259" key="9">
    <source>
        <dbReference type="PROSITE" id="PS50221"/>
    </source>
</evidence>
<feature type="transmembrane region" description="Helical" evidence="8">
    <location>
        <begin position="145"/>
        <end position="170"/>
    </location>
</feature>
<evidence type="ECO:0000259" key="10">
    <source>
        <dbReference type="PROSITE" id="PS50261"/>
    </source>
</evidence>
<evidence type="ECO:0000256" key="4">
    <source>
        <dbReference type="ARBA" id="ARBA00022989"/>
    </source>
</evidence>
<dbReference type="PROSITE" id="PS50261">
    <property type="entry name" value="G_PROTEIN_RECEP_F2_4"/>
    <property type="match status" value="1"/>
</dbReference>
<feature type="region of interest" description="Disordered" evidence="7">
    <location>
        <begin position="442"/>
        <end position="480"/>
    </location>
</feature>
<protein>
    <recommendedName>
        <fullName evidence="13">Adhesion G protein-coupled receptor G4b</fullName>
    </recommendedName>
</protein>
<feature type="transmembrane region" description="Helical" evidence="8">
    <location>
        <begin position="293"/>
        <end position="322"/>
    </location>
</feature>
<keyword evidence="6" id="KW-1015">Disulfide bond</keyword>
<feature type="transmembrane region" description="Helical" evidence="8">
    <location>
        <begin position="343"/>
        <end position="365"/>
    </location>
</feature>
<dbReference type="InterPro" id="IPR057244">
    <property type="entry name" value="GAIN_B"/>
</dbReference>
<feature type="transmembrane region" description="Helical" evidence="8">
    <location>
        <begin position="371"/>
        <end position="392"/>
    </location>
</feature>
<dbReference type="Pfam" id="PF00002">
    <property type="entry name" value="7tm_2"/>
    <property type="match status" value="1"/>
</dbReference>
<keyword evidence="5 8" id="KW-0472">Membrane</keyword>
<name>A0A674CU00_SALTR</name>
<dbReference type="GO" id="GO:0004930">
    <property type="term" value="F:G protein-coupled receptor activity"/>
    <property type="evidence" value="ECO:0007669"/>
    <property type="project" value="InterPro"/>
</dbReference>
<dbReference type="PANTHER" id="PTHR12011:SF277">
    <property type="entry name" value="ADHESION G-PROTEIN COUPLED RECEPTOR G4"/>
    <property type="match status" value="1"/>
</dbReference>
<dbReference type="Pfam" id="PF01825">
    <property type="entry name" value="GPS"/>
    <property type="match status" value="1"/>
</dbReference>
<dbReference type="InterPro" id="IPR017981">
    <property type="entry name" value="GPCR_2-like_7TM"/>
</dbReference>
<evidence type="ECO:0008006" key="13">
    <source>
        <dbReference type="Google" id="ProtNLM"/>
    </source>
</evidence>
<dbReference type="AlphaFoldDB" id="A0A674CU00"/>
<proteinExistence type="predicted"/>
<dbReference type="FunFam" id="1.20.1070.10:FF:000043">
    <property type="entry name" value="adhesion G-protein coupled receptor G2 isoform X1"/>
    <property type="match status" value="1"/>
</dbReference>